<dbReference type="Gene3D" id="1.10.1200.120">
    <property type="entry name" value="Large-conductance mechanosensitive channel, MscL, domain 1"/>
    <property type="match status" value="1"/>
</dbReference>
<dbReference type="InterPro" id="IPR037673">
    <property type="entry name" value="MSC/AndL"/>
</dbReference>
<evidence type="ECO:0000256" key="6">
    <source>
        <dbReference type="ARBA" id="ARBA00022692"/>
    </source>
</evidence>
<dbReference type="PANTHER" id="PTHR30266">
    <property type="entry name" value="MECHANOSENSITIVE CHANNEL MSCL"/>
    <property type="match status" value="1"/>
</dbReference>
<dbReference type="Pfam" id="PF01741">
    <property type="entry name" value="MscL"/>
    <property type="match status" value="1"/>
</dbReference>
<keyword evidence="4 11" id="KW-0813">Transport</keyword>
<dbReference type="EMBL" id="QUNR01000001">
    <property type="protein sequence ID" value="REH39885.1"/>
    <property type="molecule type" value="Genomic_DNA"/>
</dbReference>
<organism evidence="12 13">
    <name type="scientific">Paraperlucidibaca baekdonensis</name>
    <dbReference type="NCBI Taxonomy" id="748120"/>
    <lineage>
        <taxon>Bacteria</taxon>
        <taxon>Pseudomonadati</taxon>
        <taxon>Pseudomonadota</taxon>
        <taxon>Gammaproteobacteria</taxon>
        <taxon>Moraxellales</taxon>
        <taxon>Moraxellaceae</taxon>
        <taxon>Paraperlucidibaca</taxon>
    </lineage>
</organism>
<dbReference type="NCBIfam" id="NF001843">
    <property type="entry name" value="PRK00567.1-4"/>
    <property type="match status" value="1"/>
</dbReference>
<evidence type="ECO:0000256" key="5">
    <source>
        <dbReference type="ARBA" id="ARBA00022475"/>
    </source>
</evidence>
<dbReference type="HAMAP" id="MF_00115">
    <property type="entry name" value="MscL"/>
    <property type="match status" value="1"/>
</dbReference>
<comment type="subcellular location">
    <subcellularLocation>
        <location evidence="11">Cell inner membrane</location>
        <topology evidence="11">Multi-pass membrane protein</topology>
    </subcellularLocation>
    <subcellularLocation>
        <location evidence="1">Cell membrane</location>
        <topology evidence="1">Multi-pass membrane protein</topology>
    </subcellularLocation>
</comment>
<dbReference type="FunFam" id="1.10.1200.120:FF:000001">
    <property type="entry name" value="Large-conductance mechanosensitive channel"/>
    <property type="match status" value="1"/>
</dbReference>
<proteinExistence type="inferred from homology"/>
<dbReference type="GO" id="GO:0008381">
    <property type="term" value="F:mechanosensitive monoatomic ion channel activity"/>
    <property type="evidence" value="ECO:0007669"/>
    <property type="project" value="UniProtKB-UniRule"/>
</dbReference>
<accession>A0A3E0H826</accession>
<gene>
    <name evidence="11" type="primary">mscL</name>
    <name evidence="12" type="ORF">DFR26_0079</name>
</gene>
<evidence type="ECO:0000256" key="3">
    <source>
        <dbReference type="ARBA" id="ARBA00011255"/>
    </source>
</evidence>
<dbReference type="PANTHER" id="PTHR30266:SF2">
    <property type="entry name" value="LARGE-CONDUCTANCE MECHANOSENSITIVE CHANNEL"/>
    <property type="match status" value="1"/>
</dbReference>
<feature type="transmembrane region" description="Helical" evidence="11">
    <location>
        <begin position="12"/>
        <end position="33"/>
    </location>
</feature>
<dbReference type="InterPro" id="IPR036019">
    <property type="entry name" value="MscL_channel"/>
</dbReference>
<evidence type="ECO:0000256" key="7">
    <source>
        <dbReference type="ARBA" id="ARBA00022989"/>
    </source>
</evidence>
<keyword evidence="8 11" id="KW-0406">Ion transport</keyword>
<comment type="caution">
    <text evidence="12">The sequence shown here is derived from an EMBL/GenBank/DDBJ whole genome shotgun (WGS) entry which is preliminary data.</text>
</comment>
<evidence type="ECO:0000256" key="11">
    <source>
        <dbReference type="HAMAP-Rule" id="MF_00115"/>
    </source>
</evidence>
<keyword evidence="9 11" id="KW-0472">Membrane</keyword>
<evidence type="ECO:0000256" key="2">
    <source>
        <dbReference type="ARBA" id="ARBA00007254"/>
    </source>
</evidence>
<dbReference type="PRINTS" id="PR01264">
    <property type="entry name" value="MECHCHANNEL"/>
</dbReference>
<keyword evidence="7 11" id="KW-1133">Transmembrane helix</keyword>
<dbReference type="RefSeq" id="WP_116206976.1">
    <property type="nucleotide sequence ID" value="NZ_QUNR01000001.1"/>
</dbReference>
<evidence type="ECO:0000256" key="10">
    <source>
        <dbReference type="ARBA" id="ARBA00023303"/>
    </source>
</evidence>
<keyword evidence="11" id="KW-0997">Cell inner membrane</keyword>
<feature type="transmembrane region" description="Helical" evidence="11">
    <location>
        <begin position="77"/>
        <end position="96"/>
    </location>
</feature>
<comment type="similarity">
    <text evidence="2 11">Belongs to the MscL family.</text>
</comment>
<dbReference type="NCBIfam" id="TIGR00220">
    <property type="entry name" value="mscL"/>
    <property type="match status" value="1"/>
</dbReference>
<evidence type="ECO:0000313" key="12">
    <source>
        <dbReference type="EMBL" id="REH39885.1"/>
    </source>
</evidence>
<evidence type="ECO:0000256" key="8">
    <source>
        <dbReference type="ARBA" id="ARBA00023065"/>
    </source>
</evidence>
<keyword evidence="13" id="KW-1185">Reference proteome</keyword>
<reference evidence="12 13" key="1">
    <citation type="submission" date="2018-08" db="EMBL/GenBank/DDBJ databases">
        <title>Genomic Encyclopedia of Type Strains, Phase IV (KMG-IV): sequencing the most valuable type-strain genomes for metagenomic binning, comparative biology and taxonomic classification.</title>
        <authorList>
            <person name="Goeker M."/>
        </authorList>
    </citation>
    <scope>NUCLEOTIDE SEQUENCE [LARGE SCALE GENOMIC DNA]</scope>
    <source>
        <strain evidence="12 13">DSM 26022</strain>
    </source>
</reference>
<dbReference type="SUPFAM" id="SSF81330">
    <property type="entry name" value="Gated mechanosensitive channel"/>
    <property type="match status" value="1"/>
</dbReference>
<protein>
    <recommendedName>
        <fullName evidence="11">Large-conductance mechanosensitive channel</fullName>
    </recommendedName>
</protein>
<dbReference type="GO" id="GO:0005886">
    <property type="term" value="C:plasma membrane"/>
    <property type="evidence" value="ECO:0007669"/>
    <property type="project" value="UniProtKB-SubCell"/>
</dbReference>
<keyword evidence="6 11" id="KW-0812">Transmembrane</keyword>
<keyword evidence="10 11" id="KW-0407">Ion channel</keyword>
<keyword evidence="5 11" id="KW-1003">Cell membrane</keyword>
<comment type="function">
    <text evidence="11">Channel that opens in response to stretch forces in the membrane lipid bilayer. May participate in the regulation of osmotic pressure changes within the cell.</text>
</comment>
<dbReference type="Proteomes" id="UP000256774">
    <property type="component" value="Unassembled WGS sequence"/>
</dbReference>
<evidence type="ECO:0000256" key="4">
    <source>
        <dbReference type="ARBA" id="ARBA00022448"/>
    </source>
</evidence>
<dbReference type="AlphaFoldDB" id="A0A3E0H826"/>
<dbReference type="OrthoDB" id="9810350at2"/>
<comment type="subunit">
    <text evidence="3 11">Homopentamer.</text>
</comment>
<evidence type="ECO:0000256" key="9">
    <source>
        <dbReference type="ARBA" id="ARBA00023136"/>
    </source>
</evidence>
<sequence length="137" mass="14548">MSLVQEFRQFAIKGNAIDLAVGVIVGAAFGKVVSSLVGDIIMPPIGLLVGGVDFADLAVILKAAIDDKPAVVISYGKFIQTLIDFIIIAFSVMMGVKAINAMKRKPEPAPEKAAAPIPPAPQEQLLMEIRDLLKHKA</sequence>
<evidence type="ECO:0000256" key="1">
    <source>
        <dbReference type="ARBA" id="ARBA00004651"/>
    </source>
</evidence>
<name>A0A3E0H826_9GAMM</name>
<evidence type="ECO:0000313" key="13">
    <source>
        <dbReference type="Proteomes" id="UP000256774"/>
    </source>
</evidence>
<dbReference type="InterPro" id="IPR001185">
    <property type="entry name" value="MS_channel"/>
</dbReference>